<evidence type="ECO:0000256" key="2">
    <source>
        <dbReference type="ARBA" id="ARBA00022490"/>
    </source>
</evidence>
<evidence type="ECO:0000256" key="5">
    <source>
        <dbReference type="SAM" id="Coils"/>
    </source>
</evidence>
<protein>
    <recommendedName>
        <fullName evidence="9">Centrosomal protein of 135 kDa</fullName>
    </recommendedName>
</protein>
<dbReference type="PANTHER" id="PTHR20544:SF0">
    <property type="entry name" value="NUCLEOPROTEIN TPR_MLP1 DOMAIN-CONTAINING PROTEIN"/>
    <property type="match status" value="1"/>
</dbReference>
<evidence type="ECO:0000256" key="1">
    <source>
        <dbReference type="ARBA" id="ARBA00004114"/>
    </source>
</evidence>
<gene>
    <name evidence="7" type="ORF">AMSG_05351</name>
</gene>
<dbReference type="GeneID" id="25564780"/>
<dbReference type="PANTHER" id="PTHR20544">
    <property type="entry name" value="CENTROSOMAL PROTEIN CEP135"/>
    <property type="match status" value="1"/>
</dbReference>
<evidence type="ECO:0000313" key="8">
    <source>
        <dbReference type="Proteomes" id="UP000054408"/>
    </source>
</evidence>
<name>A0A0L0DAI2_THETB</name>
<keyword evidence="8" id="KW-1185">Reference proteome</keyword>
<keyword evidence="3" id="KW-0206">Cytoskeleton</keyword>
<evidence type="ECO:0000313" key="7">
    <source>
        <dbReference type="EMBL" id="KNC49352.1"/>
    </source>
</evidence>
<feature type="compositionally biased region" description="Low complexity" evidence="6">
    <location>
        <begin position="335"/>
        <end position="344"/>
    </location>
</feature>
<dbReference type="InterPro" id="IPR051877">
    <property type="entry name" value="Centriole_BasalBody_StrucProt"/>
</dbReference>
<dbReference type="STRING" id="461836.A0A0L0DAI2"/>
<dbReference type="RefSeq" id="XP_013757778.1">
    <property type="nucleotide sequence ID" value="XM_013902324.1"/>
</dbReference>
<organism evidence="7 8">
    <name type="scientific">Thecamonas trahens ATCC 50062</name>
    <dbReference type="NCBI Taxonomy" id="461836"/>
    <lineage>
        <taxon>Eukaryota</taxon>
        <taxon>Apusozoa</taxon>
        <taxon>Apusomonadida</taxon>
        <taxon>Apusomonadidae</taxon>
        <taxon>Thecamonas</taxon>
    </lineage>
</organism>
<accession>A0A0L0DAI2</accession>
<feature type="region of interest" description="Disordered" evidence="6">
    <location>
        <begin position="321"/>
        <end position="389"/>
    </location>
</feature>
<keyword evidence="2" id="KW-0963">Cytoplasm</keyword>
<feature type="region of interest" description="Disordered" evidence="6">
    <location>
        <begin position="176"/>
        <end position="202"/>
    </location>
</feature>
<reference evidence="7 8" key="1">
    <citation type="submission" date="2010-05" db="EMBL/GenBank/DDBJ databases">
        <title>The Genome Sequence of Thecamonas trahens ATCC 50062.</title>
        <authorList>
            <consortium name="The Broad Institute Genome Sequencing Platform"/>
            <person name="Russ C."/>
            <person name="Cuomo C."/>
            <person name="Shea T."/>
            <person name="Young S.K."/>
            <person name="Zeng Q."/>
            <person name="Koehrsen M."/>
            <person name="Haas B."/>
            <person name="Borodovsky M."/>
            <person name="Guigo R."/>
            <person name="Alvarado L."/>
            <person name="Berlin A."/>
            <person name="Bochicchio J."/>
            <person name="Borenstein D."/>
            <person name="Chapman S."/>
            <person name="Chen Z."/>
            <person name="Freedman E."/>
            <person name="Gellesch M."/>
            <person name="Goldberg J."/>
            <person name="Griggs A."/>
            <person name="Gujja S."/>
            <person name="Heilman E."/>
            <person name="Heiman D."/>
            <person name="Hepburn T."/>
            <person name="Howarth C."/>
            <person name="Jen D."/>
            <person name="Larson L."/>
            <person name="Mehta T."/>
            <person name="Park D."/>
            <person name="Pearson M."/>
            <person name="Roberts A."/>
            <person name="Saif S."/>
            <person name="Shenoy N."/>
            <person name="Sisk P."/>
            <person name="Stolte C."/>
            <person name="Sykes S."/>
            <person name="Thomson T."/>
            <person name="Walk T."/>
            <person name="White J."/>
            <person name="Yandava C."/>
            <person name="Burger G."/>
            <person name="Gray M.W."/>
            <person name="Holland P.W.H."/>
            <person name="King N."/>
            <person name="Lang F.B.F."/>
            <person name="Roger A.J."/>
            <person name="Ruiz-Trillo I."/>
            <person name="Lander E."/>
            <person name="Nusbaum C."/>
        </authorList>
    </citation>
    <scope>NUCLEOTIDE SEQUENCE [LARGE SCALE GENOMIC DNA]</scope>
    <source>
        <strain evidence="7 8">ATCC 50062</strain>
    </source>
</reference>
<dbReference type="OrthoDB" id="10254663at2759"/>
<evidence type="ECO:0008006" key="9">
    <source>
        <dbReference type="Google" id="ProtNLM"/>
    </source>
</evidence>
<evidence type="ECO:0000256" key="4">
    <source>
        <dbReference type="ARBA" id="ARBA00038123"/>
    </source>
</evidence>
<evidence type="ECO:0000256" key="6">
    <source>
        <dbReference type="SAM" id="MobiDB-lite"/>
    </source>
</evidence>
<dbReference type="Proteomes" id="UP000054408">
    <property type="component" value="Unassembled WGS sequence"/>
</dbReference>
<comment type="subcellular location">
    <subcellularLocation>
        <location evidence="1">Cytoplasm</location>
        <location evidence="1">Cytoskeleton</location>
        <location evidence="1">Microtubule organizing center</location>
        <location evidence="1">Centrosome</location>
        <location evidence="1">Centriole</location>
    </subcellularLocation>
</comment>
<keyword evidence="5" id="KW-0175">Coiled coil</keyword>
<feature type="coiled-coil region" evidence="5">
    <location>
        <begin position="133"/>
        <end position="167"/>
    </location>
</feature>
<sequence>MGAPVAPSRQGEAERATAAIAEAEFEELRMKLLALGYSAPLGIESARLAKALVDDLVAATAALHQLGQEAASRGNDAHSEVMFGKLAREALVAENSRILRENNDLHLALVRLKDEAAERAVLSGATRDSARALTAAHARIEELEFVNKELRARLVRLEAARNDAIRQLQLIADADADGVPRSPPSISLSAPVPEPRLGSSKLPTPRVAAAAAHARADLLVQERDEAHARITQQNTQLAALRGELERLSAELDQRLVAVQSGDAPPALQPRATLELVSLQHLNATNEAVIEQLAGQIALLERHIFGLEREKKQRVAARKRAKAAAAARAHSRAIVRARASPTPQAKTKKTRAKPKAVSKARSKTKPKSRLRTKKNKKKTRKPSRTSTKPVVKQVLDENKAVLDELAAMKEAQSMVLMSSEPLEPHEAARAYAEMTMSRSMA</sequence>
<dbReference type="GO" id="GO:0005814">
    <property type="term" value="C:centriole"/>
    <property type="evidence" value="ECO:0007669"/>
    <property type="project" value="UniProtKB-SubCell"/>
</dbReference>
<proteinExistence type="inferred from homology"/>
<evidence type="ECO:0000256" key="3">
    <source>
        <dbReference type="ARBA" id="ARBA00023212"/>
    </source>
</evidence>
<comment type="similarity">
    <text evidence="4">Belongs to the CEP135/TSGA10 family.</text>
</comment>
<feature type="compositionally biased region" description="Basic residues" evidence="6">
    <location>
        <begin position="345"/>
        <end position="382"/>
    </location>
</feature>
<dbReference type="AlphaFoldDB" id="A0A0L0DAI2"/>
<dbReference type="EMBL" id="GL349455">
    <property type="protein sequence ID" value="KNC49352.1"/>
    <property type="molecule type" value="Genomic_DNA"/>
</dbReference>